<comment type="similarity">
    <text evidence="1">Belongs to the peptidase S33 family.</text>
</comment>
<dbReference type="EMBL" id="BSUM01000001">
    <property type="protein sequence ID" value="GMA33008.1"/>
    <property type="molecule type" value="Genomic_DNA"/>
</dbReference>
<feature type="chain" id="PRO_5041302068" evidence="5">
    <location>
        <begin position="31"/>
        <end position="539"/>
    </location>
</feature>
<evidence type="ECO:0000256" key="5">
    <source>
        <dbReference type="SAM" id="SignalP"/>
    </source>
</evidence>
<evidence type="ECO:0000313" key="8">
    <source>
        <dbReference type="Proteomes" id="UP001157161"/>
    </source>
</evidence>
<keyword evidence="8" id="KW-1185">Reference proteome</keyword>
<dbReference type="AlphaFoldDB" id="A0AA38CRR1"/>
<name>A0AA38CRR1_9MICO</name>
<gene>
    <name evidence="7" type="ORF">GCM10025875_30000</name>
</gene>
<feature type="region of interest" description="Disordered" evidence="4">
    <location>
        <begin position="40"/>
        <end position="60"/>
    </location>
</feature>
<dbReference type="SUPFAM" id="SSF53474">
    <property type="entry name" value="alpha/beta-Hydrolases"/>
    <property type="match status" value="1"/>
</dbReference>
<organism evidence="7 8">
    <name type="scientific">Litorihabitans aurantiacus</name>
    <dbReference type="NCBI Taxonomy" id="1930061"/>
    <lineage>
        <taxon>Bacteria</taxon>
        <taxon>Bacillati</taxon>
        <taxon>Actinomycetota</taxon>
        <taxon>Actinomycetes</taxon>
        <taxon>Micrococcales</taxon>
        <taxon>Beutenbergiaceae</taxon>
        <taxon>Litorihabitans</taxon>
    </lineage>
</organism>
<dbReference type="RefSeq" id="WP_284251700.1">
    <property type="nucleotide sequence ID" value="NZ_BSUM01000001.1"/>
</dbReference>
<evidence type="ECO:0000256" key="3">
    <source>
        <dbReference type="ARBA" id="ARBA00022801"/>
    </source>
</evidence>
<sequence length="539" mass="55290">MSPTRPSRLARTPRTPAVRTAALLAASALALTLAACSPTASGDGDAAPSSSSGSPDDAGLAAFEGQTLDFGPCEDYAVTELDREVFGQVDRAECARLEVPVDYDSPDGEVAQIAVLRLPATGESLGPLVVNPGGPGGPGLIQAINAAAGLVETTVPERFDIVGFDPRGVGASLPAVDCASDAEADAGGNVLPQAASSRTWTAADVEAATERCVEGTGSEALLANLGTRDAARDLDLLRSALGQEQISWLGQSYGARLGTVYAEMFPERVRALVLDSGPDPSAGTIERRTTQYAGFQAAFDAMAQACASAGDCVLGDDPALAVQRFQEIVRPLLDTPVPTADGRALDYDAAINGVIAGLYDAATWPVVLEGLAQVAQGGGDVLLAQGETFGGRGSDGVWSNYLEANSAINCMDEERRTPEQEEELRAEIHAVAPFMDPGRGPEGARDGCEAWPAEPDLGYPHAEGVEGLPTTLTIAITGDPSTPYDGGVALARTLGSALLTVEGAQHTVAMSGVSPCVSDVVTAYLLDPAAPLEDGTCAL</sequence>
<keyword evidence="3 7" id="KW-0378">Hydrolase</keyword>
<evidence type="ECO:0000259" key="6">
    <source>
        <dbReference type="Pfam" id="PF00561"/>
    </source>
</evidence>
<feature type="domain" description="AB hydrolase-1" evidence="6">
    <location>
        <begin position="127"/>
        <end position="510"/>
    </location>
</feature>
<evidence type="ECO:0000256" key="4">
    <source>
        <dbReference type="SAM" id="MobiDB-lite"/>
    </source>
</evidence>
<evidence type="ECO:0000256" key="1">
    <source>
        <dbReference type="ARBA" id="ARBA00010088"/>
    </source>
</evidence>
<dbReference type="GO" id="GO:0016787">
    <property type="term" value="F:hydrolase activity"/>
    <property type="evidence" value="ECO:0007669"/>
    <property type="project" value="UniProtKB-KW"/>
</dbReference>
<dbReference type="InterPro" id="IPR000073">
    <property type="entry name" value="AB_hydrolase_1"/>
</dbReference>
<reference evidence="7" key="2">
    <citation type="submission" date="2023-02" db="EMBL/GenBank/DDBJ databases">
        <authorList>
            <person name="Sun Q."/>
            <person name="Mori K."/>
        </authorList>
    </citation>
    <scope>NUCLEOTIDE SEQUENCE</scope>
    <source>
        <strain evidence="7">NBRC 112290</strain>
    </source>
</reference>
<dbReference type="InterPro" id="IPR029058">
    <property type="entry name" value="AB_hydrolase_fold"/>
</dbReference>
<comment type="caution">
    <text evidence="7">The sequence shown here is derived from an EMBL/GenBank/DDBJ whole genome shotgun (WGS) entry which is preliminary data.</text>
</comment>
<keyword evidence="2 5" id="KW-0732">Signal</keyword>
<reference evidence="7" key="1">
    <citation type="journal article" date="2014" name="Int. J. Syst. Evol. Microbiol.">
        <title>Complete genome sequence of Corynebacterium casei LMG S-19264T (=DSM 44701T), isolated from a smear-ripened cheese.</title>
        <authorList>
            <consortium name="US DOE Joint Genome Institute (JGI-PGF)"/>
            <person name="Walter F."/>
            <person name="Albersmeier A."/>
            <person name="Kalinowski J."/>
            <person name="Ruckert C."/>
        </authorList>
    </citation>
    <scope>NUCLEOTIDE SEQUENCE</scope>
    <source>
        <strain evidence="7">NBRC 112290</strain>
    </source>
</reference>
<dbReference type="Pfam" id="PF00561">
    <property type="entry name" value="Abhydrolase_1"/>
    <property type="match status" value="1"/>
</dbReference>
<evidence type="ECO:0000313" key="7">
    <source>
        <dbReference type="EMBL" id="GMA33008.1"/>
    </source>
</evidence>
<evidence type="ECO:0000256" key="2">
    <source>
        <dbReference type="ARBA" id="ARBA00022729"/>
    </source>
</evidence>
<dbReference type="PANTHER" id="PTHR43248">
    <property type="entry name" value="2-SUCCINYL-6-HYDROXY-2,4-CYCLOHEXADIENE-1-CARBOXYLATE SYNTHASE"/>
    <property type="match status" value="1"/>
</dbReference>
<dbReference type="InterPro" id="IPR051601">
    <property type="entry name" value="Serine_prot/Carboxylest_S33"/>
</dbReference>
<feature type="signal peptide" evidence="5">
    <location>
        <begin position="1"/>
        <end position="30"/>
    </location>
</feature>
<dbReference type="Proteomes" id="UP001157161">
    <property type="component" value="Unassembled WGS sequence"/>
</dbReference>
<protein>
    <submittedName>
        <fullName evidence="7">Alpha/beta hydrolase</fullName>
    </submittedName>
</protein>
<dbReference type="Gene3D" id="3.40.50.1820">
    <property type="entry name" value="alpha/beta hydrolase"/>
    <property type="match status" value="1"/>
</dbReference>
<proteinExistence type="inferred from homology"/>
<accession>A0AA38CRR1</accession>
<dbReference type="PANTHER" id="PTHR43248:SF29">
    <property type="entry name" value="TRIPEPTIDYL AMINOPEPTIDASE"/>
    <property type="match status" value="1"/>
</dbReference>